<evidence type="ECO:0000313" key="1">
    <source>
        <dbReference type="EMBL" id="ACH64632.1"/>
    </source>
</evidence>
<evidence type="ECO:0000313" key="2">
    <source>
        <dbReference type="Proteomes" id="UP000001857"/>
    </source>
</evidence>
<proteinExistence type="predicted"/>
<reference evidence="1 2" key="2">
    <citation type="journal article" date="2009" name="Nature">
        <title>A single regulatory gene is sufficient to alter bacterial host range.</title>
        <authorList>
            <person name="Mandel M.J."/>
            <person name="Wollenberg M.S."/>
            <person name="Stabb E.V."/>
            <person name="Visick K.L."/>
            <person name="Ruby E.G."/>
        </authorList>
    </citation>
    <scope>NUCLEOTIDE SEQUENCE [LARGE SCALE GENOMIC DNA]</scope>
    <source>
        <strain evidence="1 2">MJ11</strain>
        <plasmid evidence="2">Plasmid pMJ100</plasmid>
    </source>
</reference>
<reference evidence="2" key="1">
    <citation type="submission" date="2008-08" db="EMBL/GenBank/DDBJ databases">
        <title>Complete sequence of Vibrio fischeri strain MJ11.</title>
        <authorList>
            <person name="Mandel M.J."/>
            <person name="Stabb E.V."/>
            <person name="Ruby E.G."/>
            <person name="Ferriera S."/>
            <person name="Johnson J."/>
            <person name="Kravitz S."/>
            <person name="Beeson K."/>
            <person name="Sutton G."/>
            <person name="Rogers Y.-H."/>
            <person name="Friedman R."/>
            <person name="Frazier M."/>
            <person name="Venter J.C."/>
        </authorList>
    </citation>
    <scope>NUCLEOTIDE SEQUENCE [LARGE SCALE GENOMIC DNA]</scope>
    <source>
        <strain evidence="2">MJ11</strain>
        <plasmid evidence="2">Plasmid pMJ100</plasmid>
    </source>
</reference>
<dbReference type="Proteomes" id="UP000001857">
    <property type="component" value="Plasmid pMJ100"/>
</dbReference>
<dbReference type="AlphaFoldDB" id="B5EW15"/>
<name>B5EW15_ALIFM</name>
<geneLocation type="plasmid" evidence="1 2">
    <name>pMJ100</name>
</geneLocation>
<keyword evidence="1" id="KW-0614">Plasmid</keyword>
<accession>B5EW15</accession>
<sequence>MSYSYGVKKSALNTARVYPAVGKYFSEKELNEITLLIEREGLTVSRKIDQLYVTDDSGTYEINALIDYLSKLIPKKETKQGKKKEIRKAEIQSLRFDPDRLSHEKRVLSENQDLVVVITRSLGEMNNYNMTKLIEFVLGKEKRFHGMLNSTVEKRVIELGFYTMGQLNGEKAKIYKYKAIKAFILNALQDNFDVG</sequence>
<organism evidence="1 2">
    <name type="scientific">Aliivibrio fischeri (strain MJ11)</name>
    <name type="common">Vibrio fischeri</name>
    <dbReference type="NCBI Taxonomy" id="388396"/>
    <lineage>
        <taxon>Bacteria</taxon>
        <taxon>Pseudomonadati</taxon>
        <taxon>Pseudomonadota</taxon>
        <taxon>Gammaproteobacteria</taxon>
        <taxon>Vibrionales</taxon>
        <taxon>Vibrionaceae</taxon>
        <taxon>Aliivibrio</taxon>
    </lineage>
</organism>
<protein>
    <submittedName>
        <fullName evidence="1">Uncharacterized protein</fullName>
    </submittedName>
</protein>
<dbReference type="EMBL" id="CP001134">
    <property type="protein sequence ID" value="ACH64632.1"/>
    <property type="molecule type" value="Genomic_DNA"/>
</dbReference>
<dbReference type="HOGENOM" id="CLU_1395801_0_0_6"/>
<dbReference type="RefSeq" id="WP_012534415.1">
    <property type="nucleotide sequence ID" value="NC_011185.1"/>
</dbReference>
<dbReference type="KEGG" id="vfm:VFMJ11_B0072"/>
<gene>
    <name evidence="1" type="ordered locus">VFMJ11_B0072</name>
</gene>